<dbReference type="EC" id="2.7.7.65" evidence="1"/>
<comment type="catalytic activity">
    <reaction evidence="2">
        <text>2 GTP = 3',3'-c-di-GMP + 2 diphosphate</text>
        <dbReference type="Rhea" id="RHEA:24898"/>
        <dbReference type="ChEBI" id="CHEBI:33019"/>
        <dbReference type="ChEBI" id="CHEBI:37565"/>
        <dbReference type="ChEBI" id="CHEBI:58805"/>
        <dbReference type="EC" id="2.7.7.65"/>
    </reaction>
</comment>
<reference evidence="5" key="1">
    <citation type="journal article" date="2016" name="Front. Microbiol.">
        <title>Genome Sequence of the Piezophilic, Mesophilic Sulfate-Reducing Bacterium Desulfovibrio indicus J2T.</title>
        <authorList>
            <person name="Cao J."/>
            <person name="Maignien L."/>
            <person name="Shao Z."/>
            <person name="Alain K."/>
            <person name="Jebbar M."/>
        </authorList>
    </citation>
    <scope>NUCLEOTIDE SEQUENCE</scope>
    <source>
        <strain evidence="5">NBRC 103626</strain>
    </source>
</reference>
<accession>A0AA37MBE6</accession>
<dbReference type="InterPro" id="IPR054327">
    <property type="entry name" value="His-kinase-like_sensor"/>
</dbReference>
<sequence>MDLPPRLAKRLRSARTWIALGVLAPLGMLVVSGLMLLDLRRDAWVQAEQTSKNLLQVIERDIARNVEIFDLSLQGVQENLRASELDAVSPAMRQLVLFDRSATARDMGVMLVIDERGNIAVDAGALPPRKGNYADRDYFRVHAERTDVGLHIGRPLVSRLTGERMLPFSRRISKPDGSFGGVVLGTLKLAYFSRLFDQLGLGPEGAINLYLRDGTRIMRHPYEEADIGVNIAGAPTFRRFVSAPSGSFVGTSVRDGIERHYAFTQVGDLPLVLNVALATDDIEAGWRAKAAVIGAIVLVLCGLTATLSLSFGRELRRRDAMQAELATLSQTDALTGLANRRRFDEVFETAWASARRTGKPLSLLIVDADHFKRFNDRYGHAVGDAVLKGLARCLSASVHRPDDLVARVGGEEFAVLLPDTDVEGAERVAGKVHAMVGTLAVASAAIGAGSVTVSVGLAGGVGGAGVEAETVYRAADAALYAAKEGGRNQTRRATAAGQVAERSAFLRVVQA</sequence>
<dbReference type="InterPro" id="IPR000160">
    <property type="entry name" value="GGDEF_dom"/>
</dbReference>
<dbReference type="Pfam" id="PF00990">
    <property type="entry name" value="GGDEF"/>
    <property type="match status" value="1"/>
</dbReference>
<keyword evidence="3" id="KW-1133">Transmembrane helix</keyword>
<dbReference type="FunFam" id="3.30.70.270:FF:000001">
    <property type="entry name" value="Diguanylate cyclase domain protein"/>
    <property type="match status" value="1"/>
</dbReference>
<protein>
    <recommendedName>
        <fullName evidence="1">diguanylate cyclase</fullName>
        <ecNumber evidence="1">2.7.7.65</ecNumber>
    </recommendedName>
</protein>
<evidence type="ECO:0000256" key="3">
    <source>
        <dbReference type="SAM" id="Phobius"/>
    </source>
</evidence>
<dbReference type="AlphaFoldDB" id="A0AA37MBE6"/>
<dbReference type="CDD" id="cd12915">
    <property type="entry name" value="PDC2_DGC_like"/>
    <property type="match status" value="1"/>
</dbReference>
<comment type="caution">
    <text evidence="5">The sequence shown here is derived from an EMBL/GenBank/DDBJ whole genome shotgun (WGS) entry which is preliminary data.</text>
</comment>
<dbReference type="CDD" id="cd01949">
    <property type="entry name" value="GGDEF"/>
    <property type="match status" value="1"/>
</dbReference>
<dbReference type="SUPFAM" id="SSF55073">
    <property type="entry name" value="Nucleotide cyclase"/>
    <property type="match status" value="1"/>
</dbReference>
<dbReference type="InterPro" id="IPR050469">
    <property type="entry name" value="Diguanylate_Cyclase"/>
</dbReference>
<dbReference type="Pfam" id="PF22588">
    <property type="entry name" value="dCache_1_like"/>
    <property type="match status" value="1"/>
</dbReference>
<gene>
    <name evidence="5" type="ORF">NBEOAGPD_2183</name>
</gene>
<dbReference type="CDD" id="cd12914">
    <property type="entry name" value="PDC1_DGC_like"/>
    <property type="match status" value="1"/>
</dbReference>
<dbReference type="NCBIfam" id="TIGR00254">
    <property type="entry name" value="GGDEF"/>
    <property type="match status" value="1"/>
</dbReference>
<dbReference type="PANTHER" id="PTHR45138:SF9">
    <property type="entry name" value="DIGUANYLATE CYCLASE DGCM-RELATED"/>
    <property type="match status" value="1"/>
</dbReference>
<proteinExistence type="predicted"/>
<evidence type="ECO:0000256" key="1">
    <source>
        <dbReference type="ARBA" id="ARBA00012528"/>
    </source>
</evidence>
<evidence type="ECO:0000313" key="5">
    <source>
        <dbReference type="EMBL" id="GJD78963.1"/>
    </source>
</evidence>
<dbReference type="EMBL" id="BPQM01000047">
    <property type="protein sequence ID" value="GJD78963.1"/>
    <property type="molecule type" value="Genomic_DNA"/>
</dbReference>
<dbReference type="GO" id="GO:0043709">
    <property type="term" value="P:cell adhesion involved in single-species biofilm formation"/>
    <property type="evidence" value="ECO:0007669"/>
    <property type="project" value="TreeGrafter"/>
</dbReference>
<dbReference type="Gene3D" id="3.30.70.270">
    <property type="match status" value="1"/>
</dbReference>
<feature type="transmembrane region" description="Helical" evidence="3">
    <location>
        <begin position="16"/>
        <end position="37"/>
    </location>
</feature>
<keyword evidence="3" id="KW-0812">Transmembrane</keyword>
<keyword evidence="6" id="KW-1185">Reference proteome</keyword>
<dbReference type="SMART" id="SM00267">
    <property type="entry name" value="GGDEF"/>
    <property type="match status" value="1"/>
</dbReference>
<evidence type="ECO:0000259" key="4">
    <source>
        <dbReference type="PROSITE" id="PS50887"/>
    </source>
</evidence>
<dbReference type="GO" id="GO:0005886">
    <property type="term" value="C:plasma membrane"/>
    <property type="evidence" value="ECO:0007669"/>
    <property type="project" value="TreeGrafter"/>
</dbReference>
<dbReference type="RefSeq" id="WP_238302766.1">
    <property type="nucleotide sequence ID" value="NZ_BPQM01000047.1"/>
</dbReference>
<dbReference type="GO" id="GO:1902201">
    <property type="term" value="P:negative regulation of bacterial-type flagellum-dependent cell motility"/>
    <property type="evidence" value="ECO:0007669"/>
    <property type="project" value="TreeGrafter"/>
</dbReference>
<dbReference type="GO" id="GO:0052621">
    <property type="term" value="F:diguanylate cyclase activity"/>
    <property type="evidence" value="ECO:0007669"/>
    <property type="project" value="UniProtKB-EC"/>
</dbReference>
<feature type="transmembrane region" description="Helical" evidence="3">
    <location>
        <begin position="290"/>
        <end position="311"/>
    </location>
</feature>
<dbReference type="InterPro" id="IPR043128">
    <property type="entry name" value="Rev_trsase/Diguanyl_cyclase"/>
</dbReference>
<dbReference type="Gene3D" id="3.30.450.20">
    <property type="entry name" value="PAS domain"/>
    <property type="match status" value="2"/>
</dbReference>
<dbReference type="PANTHER" id="PTHR45138">
    <property type="entry name" value="REGULATORY COMPONENTS OF SENSORY TRANSDUCTION SYSTEM"/>
    <property type="match status" value="1"/>
</dbReference>
<reference evidence="5" key="2">
    <citation type="submission" date="2021-08" db="EMBL/GenBank/DDBJ databases">
        <authorList>
            <person name="Tani A."/>
            <person name="Ola A."/>
            <person name="Ogura Y."/>
            <person name="Katsura K."/>
            <person name="Hayashi T."/>
        </authorList>
    </citation>
    <scope>NUCLEOTIDE SEQUENCE</scope>
    <source>
        <strain evidence="5">NBRC 103626</strain>
    </source>
</reference>
<feature type="domain" description="GGDEF" evidence="4">
    <location>
        <begin position="359"/>
        <end position="495"/>
    </location>
</feature>
<organism evidence="5 6">
    <name type="scientific">Methylobacterium gregans</name>
    <dbReference type="NCBI Taxonomy" id="374424"/>
    <lineage>
        <taxon>Bacteria</taxon>
        <taxon>Pseudomonadati</taxon>
        <taxon>Pseudomonadota</taxon>
        <taxon>Alphaproteobacteria</taxon>
        <taxon>Hyphomicrobiales</taxon>
        <taxon>Methylobacteriaceae</taxon>
        <taxon>Methylobacterium</taxon>
    </lineage>
</organism>
<keyword evidence="3" id="KW-0472">Membrane</keyword>
<dbReference type="PROSITE" id="PS50887">
    <property type="entry name" value="GGDEF"/>
    <property type="match status" value="1"/>
</dbReference>
<dbReference type="Proteomes" id="UP001055108">
    <property type="component" value="Unassembled WGS sequence"/>
</dbReference>
<evidence type="ECO:0000313" key="6">
    <source>
        <dbReference type="Proteomes" id="UP001055108"/>
    </source>
</evidence>
<dbReference type="InterPro" id="IPR029787">
    <property type="entry name" value="Nucleotide_cyclase"/>
</dbReference>
<evidence type="ECO:0000256" key="2">
    <source>
        <dbReference type="ARBA" id="ARBA00034247"/>
    </source>
</evidence>
<name>A0AA37MBE6_9HYPH</name>